<dbReference type="EMBL" id="JAGEPF010000016">
    <property type="protein sequence ID" value="MBO2461140.1"/>
    <property type="molecule type" value="Genomic_DNA"/>
</dbReference>
<evidence type="ECO:0000313" key="3">
    <source>
        <dbReference type="Proteomes" id="UP000680206"/>
    </source>
</evidence>
<reference evidence="2 3" key="1">
    <citation type="submission" date="2021-03" db="EMBL/GenBank/DDBJ databases">
        <title>Actinomadura violae sp. nov., isolated from lichen in Thailand.</title>
        <authorList>
            <person name="Kanchanasin P."/>
            <person name="Saeng-In P."/>
            <person name="Phongsopitanun W."/>
            <person name="Yuki M."/>
            <person name="Kudo T."/>
            <person name="Ohkuma M."/>
            <person name="Tanasupawat S."/>
        </authorList>
    </citation>
    <scope>NUCLEOTIDE SEQUENCE [LARGE SCALE GENOMIC DNA]</scope>
    <source>
        <strain evidence="2 3">LCR2-06</strain>
    </source>
</reference>
<sequence length="173" mass="18912">MTRRPRLAATDTHVCLKCGRGIYASQEWFVGDDCARKLGPQKVEALRIYAVQEADPFTIPAGQRPASLQARLNNHNARAAADPNMATLCRHDSEVGRCGACRYEGKAENASKRILREICAQPREQRQAERTALQASRAGALAPARRPVPRPAARREHKAAEPASPGPIQTALI</sequence>
<evidence type="ECO:0000313" key="2">
    <source>
        <dbReference type="EMBL" id="MBO2461140.1"/>
    </source>
</evidence>
<comment type="caution">
    <text evidence="2">The sequence shown here is derived from an EMBL/GenBank/DDBJ whole genome shotgun (WGS) entry which is preliminary data.</text>
</comment>
<accession>A0ABS3RYQ8</accession>
<keyword evidence="3" id="KW-1185">Reference proteome</keyword>
<protein>
    <recommendedName>
        <fullName evidence="4">GIY-YIG domain-containing protein</fullName>
    </recommendedName>
</protein>
<evidence type="ECO:0008006" key="4">
    <source>
        <dbReference type="Google" id="ProtNLM"/>
    </source>
</evidence>
<dbReference type="RefSeq" id="WP_208244501.1">
    <property type="nucleotide sequence ID" value="NZ_JAGEPF010000016.1"/>
</dbReference>
<organism evidence="2 3">
    <name type="scientific">Actinomadura violacea</name>
    <dbReference type="NCBI Taxonomy" id="2819934"/>
    <lineage>
        <taxon>Bacteria</taxon>
        <taxon>Bacillati</taxon>
        <taxon>Actinomycetota</taxon>
        <taxon>Actinomycetes</taxon>
        <taxon>Streptosporangiales</taxon>
        <taxon>Thermomonosporaceae</taxon>
        <taxon>Actinomadura</taxon>
    </lineage>
</organism>
<name>A0ABS3RYQ8_9ACTN</name>
<proteinExistence type="predicted"/>
<evidence type="ECO:0000256" key="1">
    <source>
        <dbReference type="SAM" id="MobiDB-lite"/>
    </source>
</evidence>
<dbReference type="Proteomes" id="UP000680206">
    <property type="component" value="Unassembled WGS sequence"/>
</dbReference>
<feature type="region of interest" description="Disordered" evidence="1">
    <location>
        <begin position="127"/>
        <end position="173"/>
    </location>
</feature>
<gene>
    <name evidence="2" type="ORF">J4709_26505</name>
</gene>